<sequence>MILFSIIYTLFTACAKLPTENTLIDKTHIRNNFNNKLYNLDSKKQKEDSAITKLNYQDTFFMIFTDPILQKIVIRALESNANLLTLESAITQARATSKANTANLLPKVNAGVNYNYSDNNYKSIQTTIMQNTANANLSMSWEIDILGKINALRMASDQNILAAIENLTQAQVVLMGDVANYYFTIRQIQQAIILNEEIAKNLEEIYKLTQERYNLGLIGLDSLATTKSNYLTQKNTTLNLIAMLEQNKNALLVLLNSNDIGFDVADSYYEFTIPQIPSVNAMPTDVIFNRPDVRSSVFALNASIYQRYNKKMALYPSISLNGNLGQILMSPQRGIGDVAWQIASSLAMPLINRQSITQDYIIAKENTKQAFYSLQNTINTALSEIENAIKNMEITQQSRDNNIQSYDINKNTFEIMESRYNEKLIDDVSRLEYANTYLRAKNSLLSAHLSENQAAIALYKAFGGDFNPDEFKENTLQKTKVPKEQKKHKKDIADDL</sequence>
<dbReference type="PANTHER" id="PTHR30203:SF32">
    <property type="entry name" value="CATION EFFLUX SYSTEM PROTEIN CUSC"/>
    <property type="match status" value="1"/>
</dbReference>
<dbReference type="PANTHER" id="PTHR30203">
    <property type="entry name" value="OUTER MEMBRANE CATION EFFLUX PROTEIN"/>
    <property type="match status" value="1"/>
</dbReference>
<accession>A0A3D8IFX3</accession>
<reference evidence="3 4" key="1">
    <citation type="submission" date="2018-04" db="EMBL/GenBank/DDBJ databases">
        <title>Novel Campyloabacter and Helicobacter Species and Strains.</title>
        <authorList>
            <person name="Mannion A.J."/>
            <person name="Shen Z."/>
            <person name="Fox J.G."/>
        </authorList>
    </citation>
    <scope>NUCLEOTIDE SEQUENCE [LARGE SCALE GENOMIC DNA]</scope>
    <source>
        <strain evidence="3 4">MIT 17-337</strain>
    </source>
</reference>
<dbReference type="Pfam" id="PF02321">
    <property type="entry name" value="OEP"/>
    <property type="match status" value="2"/>
</dbReference>
<comment type="caution">
    <text evidence="3">The sequence shown here is derived from an EMBL/GenBank/DDBJ whole genome shotgun (WGS) entry which is preliminary data.</text>
</comment>
<evidence type="ECO:0000256" key="2">
    <source>
        <dbReference type="SAM" id="MobiDB-lite"/>
    </source>
</evidence>
<dbReference type="Gene3D" id="2.20.200.10">
    <property type="entry name" value="Outer membrane efflux proteins (OEP)"/>
    <property type="match status" value="1"/>
</dbReference>
<dbReference type="Proteomes" id="UP000256379">
    <property type="component" value="Unassembled WGS sequence"/>
</dbReference>
<dbReference type="AlphaFoldDB" id="A0A3D8IFX3"/>
<dbReference type="InterPro" id="IPR003423">
    <property type="entry name" value="OMP_efflux"/>
</dbReference>
<dbReference type="EMBL" id="NXLQ01000020">
    <property type="protein sequence ID" value="RDU64079.1"/>
    <property type="molecule type" value="Genomic_DNA"/>
</dbReference>
<evidence type="ECO:0000256" key="1">
    <source>
        <dbReference type="ARBA" id="ARBA00007613"/>
    </source>
</evidence>
<comment type="similarity">
    <text evidence="1">Belongs to the outer membrane factor (OMF) (TC 1.B.17) family.</text>
</comment>
<proteinExistence type="inferred from homology"/>
<organism evidence="3 4">
    <name type="scientific">Helicobacter didelphidarum</name>
    <dbReference type="NCBI Taxonomy" id="2040648"/>
    <lineage>
        <taxon>Bacteria</taxon>
        <taxon>Pseudomonadati</taxon>
        <taxon>Campylobacterota</taxon>
        <taxon>Epsilonproteobacteria</taxon>
        <taxon>Campylobacterales</taxon>
        <taxon>Helicobacteraceae</taxon>
        <taxon>Helicobacter</taxon>
    </lineage>
</organism>
<keyword evidence="4" id="KW-1185">Reference proteome</keyword>
<dbReference type="Gene3D" id="1.20.1600.10">
    <property type="entry name" value="Outer membrane efflux proteins (OEP)"/>
    <property type="match status" value="1"/>
</dbReference>
<dbReference type="GO" id="GO:0015562">
    <property type="term" value="F:efflux transmembrane transporter activity"/>
    <property type="evidence" value="ECO:0007669"/>
    <property type="project" value="InterPro"/>
</dbReference>
<protein>
    <submittedName>
        <fullName evidence="3">TolC family protein</fullName>
    </submittedName>
</protein>
<gene>
    <name evidence="3" type="ORF">CQA53_07945</name>
</gene>
<dbReference type="SUPFAM" id="SSF56954">
    <property type="entry name" value="Outer membrane efflux proteins (OEP)"/>
    <property type="match status" value="1"/>
</dbReference>
<evidence type="ECO:0000313" key="3">
    <source>
        <dbReference type="EMBL" id="RDU64079.1"/>
    </source>
</evidence>
<dbReference type="OrthoDB" id="9783163at2"/>
<evidence type="ECO:0000313" key="4">
    <source>
        <dbReference type="Proteomes" id="UP000256379"/>
    </source>
</evidence>
<dbReference type="InterPro" id="IPR010131">
    <property type="entry name" value="MdtP/NodT-like"/>
</dbReference>
<feature type="region of interest" description="Disordered" evidence="2">
    <location>
        <begin position="474"/>
        <end position="496"/>
    </location>
</feature>
<name>A0A3D8IFX3_9HELI</name>